<dbReference type="InterPro" id="IPR042919">
    <property type="entry name" value="RTL9"/>
</dbReference>
<feature type="compositionally biased region" description="Basic and acidic residues" evidence="1">
    <location>
        <begin position="626"/>
        <end position="637"/>
    </location>
</feature>
<feature type="compositionally biased region" description="Basic and acidic residues" evidence="1">
    <location>
        <begin position="400"/>
        <end position="423"/>
    </location>
</feature>
<evidence type="ECO:0000313" key="3">
    <source>
        <dbReference type="Proteomes" id="UP001634394"/>
    </source>
</evidence>
<keyword evidence="3" id="KW-1185">Reference proteome</keyword>
<proteinExistence type="predicted"/>
<dbReference type="EMBL" id="JBJQND010000014">
    <property type="protein sequence ID" value="KAL3854795.1"/>
    <property type="molecule type" value="Genomic_DNA"/>
</dbReference>
<feature type="compositionally biased region" description="Basic and acidic residues" evidence="1">
    <location>
        <begin position="356"/>
        <end position="374"/>
    </location>
</feature>
<protein>
    <submittedName>
        <fullName evidence="2">Uncharacterized protein</fullName>
    </submittedName>
</protein>
<feature type="compositionally biased region" description="Basic and acidic residues" evidence="1">
    <location>
        <begin position="331"/>
        <end position="344"/>
    </location>
</feature>
<comment type="caution">
    <text evidence="2">The sequence shown here is derived from an EMBL/GenBank/DDBJ whole genome shotgun (WGS) entry which is preliminary data.</text>
</comment>
<evidence type="ECO:0000256" key="1">
    <source>
        <dbReference type="SAM" id="MobiDB-lite"/>
    </source>
</evidence>
<gene>
    <name evidence="2" type="ORF">ACJMK2_014044</name>
</gene>
<reference evidence="2 3" key="1">
    <citation type="submission" date="2024-11" db="EMBL/GenBank/DDBJ databases">
        <title>Chromosome-level genome assembly of the freshwater bivalve Anodonta woodiana.</title>
        <authorList>
            <person name="Chen X."/>
        </authorList>
    </citation>
    <scope>NUCLEOTIDE SEQUENCE [LARGE SCALE GENOMIC DNA]</scope>
    <source>
        <strain evidence="2">MN2024</strain>
        <tissue evidence="2">Gills</tissue>
    </source>
</reference>
<name>A0ABD3UZC6_SINWO</name>
<dbReference type="Proteomes" id="UP001634394">
    <property type="component" value="Unassembled WGS sequence"/>
</dbReference>
<feature type="compositionally biased region" description="Polar residues" evidence="1">
    <location>
        <begin position="1421"/>
        <end position="1442"/>
    </location>
</feature>
<dbReference type="PANTHER" id="PTHR47702">
    <property type="entry name" value="RETROTRANSPOSON GAG-LIKE PROTEIN 9"/>
    <property type="match status" value="1"/>
</dbReference>
<feature type="compositionally biased region" description="Low complexity" evidence="1">
    <location>
        <begin position="431"/>
        <end position="444"/>
    </location>
</feature>
<evidence type="ECO:0000313" key="2">
    <source>
        <dbReference type="EMBL" id="KAL3854795.1"/>
    </source>
</evidence>
<sequence length="1634" mass="179231">MDPDFNNANPGLCPIGALKITLPIRQLQLFVDMWKHSQLEANKINVSYDVNVRLKRNFHNPEIGCERKSFQTFVSDSIWTICMENDQICFSVSKLAPKTGPYQHVECSIAEVVKFRFNDSCVIQKKTLNEKEFSSLFSKDVQREVNSEFRMYGTHSVIHYDESCSGDNGSIQDYEDKIQCNKAGFPGKKTQFKDRVTNGNKKTVQLDDAKGESNTENMDDEENRVVIDIQNTSSSKISTSGDNQNDENYPQTASFIDTSDIVMSQLNEGQISPAINSKVINKNKSWSDLKTNVDISSGPLEQSGSTDMENKKTMAKMIMDSQMGMIIIDNSDDKNKNYKDKEENEFGGYQDDELMKEEKEKEHNEEVMKNHQWEEVDGEDGLETDNCKEVEGEEELGQDNCKEMEGEKELRQDKSKEAGEEKNKHKCTHASLSSPVVGGSNSNSERVSEQKDTTSMPSSHKFTLSECFEEEFECDVWNDDLLNVVMMDIVTEAMKNKTKDDLPEGKGIQSRPLIQDGVKHEHVENEPICSQTGRNTDATGKSMDQSCSGRTHDGEYFNLDIQNQTDVAKVQSGYNQNQNRIGHKYLEKGDSPIPNDYPCHKDGKDTEQITIVIKHDFRENAVVSVHDGDPNEERNSENKNNSLENETYDSPYVDLSIVKTELMDDYESNDARSGTKCADSAHLASAFTFHKISDVSNSKREMSSLVANTTAAARKDLTGNEITLMKNTTENFRFQGISPQPLIAQTSKDISTPPLTAQTFQGHSTPPLTAQTSQGISTPPLTAQTSKGISSPALTAQTSQGISTPQLTALTSQCISAPQQTAMSYQCMSTPPLIAQTSQGISARPLTAQTSQGISTPPLTAQTSQGIITPQLTALISHCISTPLTSQTSQGISARPLTALTSQGISTPPLTAQTFKNISTPPLTAQTYKGISTPPLTVQTSQGISAPQLTALTSQGISTPQLTALTSQYINTPLLKAQTSQGISAQPLTAQTSQGISAQPLTAQTSTNISTPPLTAQTYKGISTPPLTVQISQGISTPQLTALTSQGISTPQLTALTSQCISTPQLTALTSQCISTPPLTAQTSQGISAQPLTAQTYQGISTPPLTAQTSQGISTLQLTALTSQYISTRPMTAHASQGISARPMTAQTFQVIRTPQLAAQTVTKTSVMVPKFQQQRSVPINVFPIVKSAPPKGLQVSSVMYQCIPIKGLILNQSQTSKPGPNPPLHQNLQMSLSADKSTKPSLSYEPLKINQSSRLQLRSVHHGAANDSSYASVQNSQLKSLHLVKSSQDFDKTSHTLAKTSHPLDKTSDTLGKTSHPLDKTSDSLDKASHLLDKTSDSLGKTSHILDKTSHPLDKIIHPFDKTNQPVDMTSHFFDKTSHPVDKTSHSSDNSTSNSYTSMKLTNAGTVAMITVGSKTNEHISGSMQTSVSNPTSVNMPTSVSMPDINRTHPCSSSFMIMKKTPLQDIYQDEEQIINSEKDVEIVWDNLQPTDNQLKTGLVRATGMQEKAGRVMDRPSSSDGKSQNESIVDVKTGIFFSISSIPFSFLSQMLYLLFIPLQAEIQMSDRCKTLALHFSAAVACRFAVIKPKNYLLYGMHLITCTTHMYEWSMMTWDYDQPKFNCCKPCILGFDLRV</sequence>
<feature type="region of interest" description="Disordered" evidence="1">
    <location>
        <begin position="1379"/>
        <end position="1398"/>
    </location>
</feature>
<feature type="region of interest" description="Disordered" evidence="1">
    <location>
        <begin position="1296"/>
        <end position="1327"/>
    </location>
</feature>
<feature type="region of interest" description="Disordered" evidence="1">
    <location>
        <begin position="331"/>
        <end position="459"/>
    </location>
</feature>
<feature type="compositionally biased region" description="Basic and acidic residues" evidence="1">
    <location>
        <begin position="204"/>
        <end position="213"/>
    </location>
</feature>
<dbReference type="PANTHER" id="PTHR47702:SF1">
    <property type="entry name" value="RETROTRANSPOSON GAG-LIKE PROTEIN 9"/>
    <property type="match status" value="1"/>
</dbReference>
<accession>A0ABD3UZC6</accession>
<feature type="region of interest" description="Disordered" evidence="1">
    <location>
        <begin position="198"/>
        <end position="220"/>
    </location>
</feature>
<feature type="region of interest" description="Disordered" evidence="1">
    <location>
        <begin position="759"/>
        <end position="800"/>
    </location>
</feature>
<organism evidence="2 3">
    <name type="scientific">Sinanodonta woodiana</name>
    <name type="common">Chinese pond mussel</name>
    <name type="synonym">Anodonta woodiana</name>
    <dbReference type="NCBI Taxonomy" id="1069815"/>
    <lineage>
        <taxon>Eukaryota</taxon>
        <taxon>Metazoa</taxon>
        <taxon>Spiralia</taxon>
        <taxon>Lophotrochozoa</taxon>
        <taxon>Mollusca</taxon>
        <taxon>Bivalvia</taxon>
        <taxon>Autobranchia</taxon>
        <taxon>Heteroconchia</taxon>
        <taxon>Palaeoheterodonta</taxon>
        <taxon>Unionida</taxon>
        <taxon>Unionoidea</taxon>
        <taxon>Unionidae</taxon>
        <taxon>Unioninae</taxon>
        <taxon>Sinanodonta</taxon>
    </lineage>
</organism>
<feature type="region of interest" description="Disordered" evidence="1">
    <location>
        <begin position="1421"/>
        <end position="1445"/>
    </location>
</feature>
<feature type="region of interest" description="Disordered" evidence="1">
    <location>
        <begin position="624"/>
        <end position="650"/>
    </location>
</feature>
<feature type="compositionally biased region" description="Basic and acidic residues" evidence="1">
    <location>
        <begin position="1317"/>
        <end position="1327"/>
    </location>
</feature>
<feature type="compositionally biased region" description="Low complexity" evidence="1">
    <location>
        <begin position="1388"/>
        <end position="1398"/>
    </location>
</feature>